<feature type="transmembrane region" description="Helical" evidence="7">
    <location>
        <begin position="240"/>
        <end position="260"/>
    </location>
</feature>
<dbReference type="GO" id="GO:0016020">
    <property type="term" value="C:membrane"/>
    <property type="evidence" value="ECO:0007669"/>
    <property type="project" value="UniProtKB-SubCell"/>
</dbReference>
<evidence type="ECO:0000256" key="5">
    <source>
        <dbReference type="ARBA" id="ARBA00023136"/>
    </source>
</evidence>
<dbReference type="EMBL" id="VNKQ01000008">
    <property type="protein sequence ID" value="KAG0649326.1"/>
    <property type="molecule type" value="Genomic_DNA"/>
</dbReference>
<accession>A0A9P6VJK0</accession>
<comment type="subcellular location">
    <subcellularLocation>
        <location evidence="1">Membrane</location>
        <topology evidence="1">Multi-pass membrane protein</topology>
    </subcellularLocation>
</comment>
<dbReference type="CDD" id="cd17323">
    <property type="entry name" value="MFS_Tpo1_MDR_like"/>
    <property type="match status" value="1"/>
</dbReference>
<feature type="compositionally biased region" description="Polar residues" evidence="6">
    <location>
        <begin position="65"/>
        <end position="75"/>
    </location>
</feature>
<dbReference type="GO" id="GO:0140115">
    <property type="term" value="P:export across plasma membrane"/>
    <property type="evidence" value="ECO:0007669"/>
    <property type="project" value="UniProtKB-ARBA"/>
</dbReference>
<dbReference type="InterPro" id="IPR020846">
    <property type="entry name" value="MFS_dom"/>
</dbReference>
<name>A0A9P6VJK0_9HELO</name>
<dbReference type="SUPFAM" id="SSF103473">
    <property type="entry name" value="MFS general substrate transporter"/>
    <property type="match status" value="1"/>
</dbReference>
<evidence type="ECO:0000256" key="1">
    <source>
        <dbReference type="ARBA" id="ARBA00004141"/>
    </source>
</evidence>
<dbReference type="Gene3D" id="1.20.1250.20">
    <property type="entry name" value="MFS general substrate transporter like domains"/>
    <property type="match status" value="1"/>
</dbReference>
<dbReference type="AlphaFoldDB" id="A0A9P6VJK0"/>
<dbReference type="GO" id="GO:0042908">
    <property type="term" value="P:xenobiotic transport"/>
    <property type="evidence" value="ECO:0007669"/>
    <property type="project" value="UniProtKB-ARBA"/>
</dbReference>
<dbReference type="InterPro" id="IPR011701">
    <property type="entry name" value="MFS"/>
</dbReference>
<feature type="transmembrane region" description="Helical" evidence="7">
    <location>
        <begin position="210"/>
        <end position="228"/>
    </location>
</feature>
<feature type="transmembrane region" description="Helical" evidence="7">
    <location>
        <begin position="395"/>
        <end position="414"/>
    </location>
</feature>
<keyword evidence="4 7" id="KW-1133">Transmembrane helix</keyword>
<feature type="transmembrane region" description="Helical" evidence="7">
    <location>
        <begin position="354"/>
        <end position="374"/>
    </location>
</feature>
<feature type="transmembrane region" description="Helical" evidence="7">
    <location>
        <begin position="86"/>
        <end position="105"/>
    </location>
</feature>
<sequence length="522" mass="56515">MTSQSKNSLEIPSSKTSSLAAANLPDVEATLPQETKAPTLSNQVPEVLDAGEALPDEKSRPSKVSWENDNDPQNPMKWNSSLRWQNLGLISAMSLVTPLSSTMFAPSVPLLPAHFHLSTTTSTLVVSIFVLGFAVGPLIIAPLSEIYGRRPAYVASIFLFLVFSICCAVSNSLPMLIVFRLLAGSVGSTSITISGATVGDLMPPAKRGGYMALMAMGPLLGPVLGPIIGGYLGDAEGWRWIFWLQSIIAGLLFLLGLVFLKETYPVIILERKAAALRKETGNPNLISALHDGLAPRQRIKNAIARPLNMLFTEPIVFILSFYVAVLFGYLYLFLTTFPRVFIDQYGFSTRNTGLTYIGLGVGMLLGMAIAGKGSDILFKRLVQRNNGAMMPEYRLPPLVISAPLVAAALFWYGWTADAKTHWIVPILGTVLFGMGMMPAMISTNMYLVQAYGRYAASAVAASKVLQSIGGASLPLAGQPLFDALGLGWGNSLLAFLAMLFIPLPWILFKYGEKLRKISKPKY</sequence>
<feature type="transmembrane region" description="Helical" evidence="7">
    <location>
        <begin position="420"/>
        <end position="442"/>
    </location>
</feature>
<reference evidence="9" key="1">
    <citation type="submission" date="2019-07" db="EMBL/GenBank/DDBJ databases">
        <title>Hyphodiscus hymeniophilus genome sequencing and assembly.</title>
        <authorList>
            <person name="Kramer G."/>
            <person name="Nodwell J."/>
        </authorList>
    </citation>
    <scope>NUCLEOTIDE SEQUENCE</scope>
    <source>
        <strain evidence="9">ATCC 34498</strain>
    </source>
</reference>
<dbReference type="PANTHER" id="PTHR23502">
    <property type="entry name" value="MAJOR FACILITATOR SUPERFAMILY"/>
    <property type="match status" value="1"/>
</dbReference>
<dbReference type="InterPro" id="IPR036259">
    <property type="entry name" value="MFS_trans_sf"/>
</dbReference>
<keyword evidence="5 7" id="KW-0472">Membrane</keyword>
<comment type="caution">
    <text evidence="9">The sequence shown here is derived from an EMBL/GenBank/DDBJ whole genome shotgun (WGS) entry which is preliminary data.</text>
</comment>
<gene>
    <name evidence="9" type="ORF">D0Z07_4130</name>
</gene>
<evidence type="ECO:0000313" key="10">
    <source>
        <dbReference type="Proteomes" id="UP000785200"/>
    </source>
</evidence>
<dbReference type="Pfam" id="PF07690">
    <property type="entry name" value="MFS_1"/>
    <property type="match status" value="1"/>
</dbReference>
<protein>
    <submittedName>
        <fullName evidence="9">Cyclopiazonic acid biosynthesis cluster T</fullName>
    </submittedName>
</protein>
<dbReference type="OrthoDB" id="5296287at2759"/>
<feature type="transmembrane region" description="Helical" evidence="7">
    <location>
        <begin position="488"/>
        <end position="508"/>
    </location>
</feature>
<dbReference type="PROSITE" id="PS50850">
    <property type="entry name" value="MFS"/>
    <property type="match status" value="1"/>
</dbReference>
<dbReference type="PROSITE" id="PS00216">
    <property type="entry name" value="SUGAR_TRANSPORT_1"/>
    <property type="match status" value="1"/>
</dbReference>
<comment type="similarity">
    <text evidence="2">Belongs to the major facilitator superfamily.</text>
</comment>
<evidence type="ECO:0000256" key="6">
    <source>
        <dbReference type="SAM" id="MobiDB-lite"/>
    </source>
</evidence>
<dbReference type="Proteomes" id="UP000785200">
    <property type="component" value="Unassembled WGS sequence"/>
</dbReference>
<dbReference type="GO" id="GO:0022857">
    <property type="term" value="F:transmembrane transporter activity"/>
    <property type="evidence" value="ECO:0007669"/>
    <property type="project" value="InterPro"/>
</dbReference>
<evidence type="ECO:0000256" key="7">
    <source>
        <dbReference type="SAM" id="Phobius"/>
    </source>
</evidence>
<keyword evidence="10" id="KW-1185">Reference proteome</keyword>
<evidence type="ECO:0000256" key="4">
    <source>
        <dbReference type="ARBA" id="ARBA00022989"/>
    </source>
</evidence>
<evidence type="ECO:0000259" key="8">
    <source>
        <dbReference type="PROSITE" id="PS50850"/>
    </source>
</evidence>
<evidence type="ECO:0000256" key="2">
    <source>
        <dbReference type="ARBA" id="ARBA00008335"/>
    </source>
</evidence>
<dbReference type="InterPro" id="IPR005829">
    <property type="entry name" value="Sugar_transporter_CS"/>
</dbReference>
<feature type="transmembrane region" description="Helical" evidence="7">
    <location>
        <begin position="117"/>
        <end position="140"/>
    </location>
</feature>
<feature type="region of interest" description="Disordered" evidence="6">
    <location>
        <begin position="1"/>
        <end position="75"/>
    </location>
</feature>
<feature type="transmembrane region" description="Helical" evidence="7">
    <location>
        <begin position="315"/>
        <end position="334"/>
    </location>
</feature>
<dbReference type="FunFam" id="1.20.1250.20:FF:000011">
    <property type="entry name" value="MFS multidrug transporter, putative"/>
    <property type="match status" value="1"/>
</dbReference>
<evidence type="ECO:0000313" key="9">
    <source>
        <dbReference type="EMBL" id="KAG0649326.1"/>
    </source>
</evidence>
<organism evidence="9 10">
    <name type="scientific">Hyphodiscus hymeniophilus</name>
    <dbReference type="NCBI Taxonomy" id="353542"/>
    <lineage>
        <taxon>Eukaryota</taxon>
        <taxon>Fungi</taxon>
        <taxon>Dikarya</taxon>
        <taxon>Ascomycota</taxon>
        <taxon>Pezizomycotina</taxon>
        <taxon>Leotiomycetes</taxon>
        <taxon>Helotiales</taxon>
        <taxon>Hyphodiscaceae</taxon>
        <taxon>Hyphodiscus</taxon>
    </lineage>
</organism>
<dbReference type="PANTHER" id="PTHR23502:SF68">
    <property type="entry name" value="MULTIDRUG TRANSPORTER, PUTATIVE (AFU_ORTHOLOGUE AFUA_3G01120)-RELATED"/>
    <property type="match status" value="1"/>
</dbReference>
<keyword evidence="3 7" id="KW-0812">Transmembrane</keyword>
<proteinExistence type="inferred from homology"/>
<feature type="compositionally biased region" description="Polar residues" evidence="6">
    <location>
        <begin position="1"/>
        <end position="20"/>
    </location>
</feature>
<evidence type="ECO:0000256" key="3">
    <source>
        <dbReference type="ARBA" id="ARBA00022692"/>
    </source>
</evidence>
<feature type="compositionally biased region" description="Polar residues" evidence="6">
    <location>
        <begin position="32"/>
        <end position="44"/>
    </location>
</feature>
<feature type="domain" description="Major facilitator superfamily (MFS) profile" evidence="8">
    <location>
        <begin position="86"/>
        <end position="514"/>
    </location>
</feature>
<feature type="transmembrane region" description="Helical" evidence="7">
    <location>
        <begin position="152"/>
        <end position="171"/>
    </location>
</feature>